<feature type="compositionally biased region" description="Basic and acidic residues" evidence="6">
    <location>
        <begin position="619"/>
        <end position="631"/>
    </location>
</feature>
<dbReference type="AlphaFoldDB" id="A0ABC8S040"/>
<dbReference type="Gene3D" id="3.30.40.10">
    <property type="entry name" value="Zinc/RING finger domain, C3HC4 (zinc finger)"/>
    <property type="match status" value="1"/>
</dbReference>
<feature type="region of interest" description="Disordered" evidence="6">
    <location>
        <begin position="508"/>
        <end position="591"/>
    </location>
</feature>
<keyword evidence="1" id="KW-0479">Metal-binding</keyword>
<dbReference type="Proteomes" id="UP001642360">
    <property type="component" value="Unassembled WGS sequence"/>
</dbReference>
<dbReference type="InterPro" id="IPR013083">
    <property type="entry name" value="Znf_RING/FYVE/PHD"/>
</dbReference>
<evidence type="ECO:0000256" key="3">
    <source>
        <dbReference type="ARBA" id="ARBA00022833"/>
    </source>
</evidence>
<reference evidence="8 9" key="1">
    <citation type="submission" date="2024-02" db="EMBL/GenBank/DDBJ databases">
        <authorList>
            <person name="Vignale AGUSTIN F."/>
            <person name="Sosa J E."/>
            <person name="Modenutti C."/>
        </authorList>
    </citation>
    <scope>NUCLEOTIDE SEQUENCE [LARGE SCALE GENOMIC DNA]</scope>
</reference>
<keyword evidence="2" id="KW-0863">Zinc-finger</keyword>
<dbReference type="GO" id="GO:0008270">
    <property type="term" value="F:zinc ion binding"/>
    <property type="evidence" value="ECO:0007669"/>
    <property type="project" value="UniProtKB-KW"/>
</dbReference>
<proteinExistence type="predicted"/>
<dbReference type="SUPFAM" id="SSF57903">
    <property type="entry name" value="FYVE/PHD zinc finger"/>
    <property type="match status" value="1"/>
</dbReference>
<evidence type="ECO:0000256" key="1">
    <source>
        <dbReference type="ARBA" id="ARBA00022723"/>
    </source>
</evidence>
<feature type="region of interest" description="Disordered" evidence="6">
    <location>
        <begin position="442"/>
        <end position="461"/>
    </location>
</feature>
<evidence type="ECO:0000256" key="5">
    <source>
        <dbReference type="ARBA" id="ARBA00023163"/>
    </source>
</evidence>
<comment type="caution">
    <text evidence="8">The sequence shown here is derived from an EMBL/GenBank/DDBJ whole genome shotgun (WGS) entry which is preliminary data.</text>
</comment>
<dbReference type="SMART" id="SM00249">
    <property type="entry name" value="PHD"/>
    <property type="match status" value="1"/>
</dbReference>
<evidence type="ECO:0000256" key="2">
    <source>
        <dbReference type="ARBA" id="ARBA00022771"/>
    </source>
</evidence>
<dbReference type="PANTHER" id="PTHR33304:SF15">
    <property type="entry name" value="ZINC FINGER PHD-TYPE DOMAIN-CONTAINING PROTEIN"/>
    <property type="match status" value="1"/>
</dbReference>
<feature type="region of interest" description="Disordered" evidence="6">
    <location>
        <begin position="603"/>
        <end position="642"/>
    </location>
</feature>
<dbReference type="InterPro" id="IPR011011">
    <property type="entry name" value="Znf_FYVE_PHD"/>
</dbReference>
<feature type="domain" description="Zinc finger PHD-type" evidence="7">
    <location>
        <begin position="220"/>
        <end position="267"/>
    </location>
</feature>
<dbReference type="InterPro" id="IPR049914">
    <property type="entry name" value="PHD1-3/5-6"/>
</dbReference>
<dbReference type="Pfam" id="PF23121">
    <property type="entry name" value="SPOC_AIPP2"/>
    <property type="match status" value="1"/>
</dbReference>
<keyword evidence="4" id="KW-0805">Transcription regulation</keyword>
<feature type="compositionally biased region" description="Polar residues" evidence="6">
    <location>
        <begin position="371"/>
        <end position="395"/>
    </location>
</feature>
<feature type="compositionally biased region" description="Polar residues" evidence="6">
    <location>
        <begin position="926"/>
        <end position="937"/>
    </location>
</feature>
<feature type="region of interest" description="Disordered" evidence="6">
    <location>
        <begin position="360"/>
        <end position="395"/>
    </location>
</feature>
<dbReference type="InterPro" id="IPR019787">
    <property type="entry name" value="Znf_PHD-finger"/>
</dbReference>
<feature type="compositionally biased region" description="Polar residues" evidence="6">
    <location>
        <begin position="552"/>
        <end position="575"/>
    </location>
</feature>
<evidence type="ECO:0000259" key="7">
    <source>
        <dbReference type="SMART" id="SM00249"/>
    </source>
</evidence>
<accession>A0ABC8S040</accession>
<feature type="region of interest" description="Disordered" evidence="6">
    <location>
        <begin position="926"/>
        <end position="950"/>
    </location>
</feature>
<organism evidence="8 9">
    <name type="scientific">Ilex paraguariensis</name>
    <name type="common">yerba mate</name>
    <dbReference type="NCBI Taxonomy" id="185542"/>
    <lineage>
        <taxon>Eukaryota</taxon>
        <taxon>Viridiplantae</taxon>
        <taxon>Streptophyta</taxon>
        <taxon>Embryophyta</taxon>
        <taxon>Tracheophyta</taxon>
        <taxon>Spermatophyta</taxon>
        <taxon>Magnoliopsida</taxon>
        <taxon>eudicotyledons</taxon>
        <taxon>Gunneridae</taxon>
        <taxon>Pentapetalae</taxon>
        <taxon>asterids</taxon>
        <taxon>campanulids</taxon>
        <taxon>Aquifoliales</taxon>
        <taxon>Aquifoliaceae</taxon>
        <taxon>Ilex</taxon>
    </lineage>
</organism>
<keyword evidence="5" id="KW-0804">Transcription</keyword>
<sequence>MGLKSDMLTNEACHREAARQCSYNDTDSFSSIKGRSGNNQHHMSNDTNKFLSDCSSHYSFSGKMESKASLRVSDSVDGMSMLSKVAAVQTAEEDCAFSQPEVLSDDRIFSNQLEKRKNSECNVGDISCVTRAKRPRVMGDISQCSVDQMESTSMRLETVTTEDHNHDALDSAESVKLKFEEDLTSKDVKCSEVNEDGSDPPVQFHPYYCNGESDLVDVNVCDICGDAGREHLLATCKKCGDGAEHIYCMRIRLDKVPEGDWMCEECMLLEETENQNQNEFKKVVGTPKGSTMAELYQNAGSSSTGNIKSCLDLDERNTDAEKSRREKFSSIPKFLAKRPVSNLDSVSLMKRRALEKCFGSTRISSPRRESMMSQDAQCKPTNGLQSSSDHNTGNIARNANLHSVSVQSSPKFRPSVWRQQGILTKSKSFNISDSKLKAQLQRDSLHKQKISTENAANDKQKDGTVRMIQKSSSFDYVKSGCSSVAGSKTKMLLRNNSHVEGLKRLRPEKGTPIQRKYTSNFDKPQVSSPMLSRVSASKNDKKIASHGEPTLPRSSATSCLDPTGVQCSRNSSNLSKPARPLSQEAEYPSDLAGTGMLKRSCTWLPDAGRDSSRPLSSDSSHEKKLKGELRDSSSPAASEHCRGSDAIVQDILPLSGESSNQDEKVQQTSSAGTIGHAAESCSTFCPVLDAGSLREMGKRNCMEDGPKICNQPNALRISAIPMLDYIWKGGFEIQNYGRLPSSFCRIQAHLSTRASPKVAELVKKFPQKILLYDVPRMSTWPMQFLENYPREDSIGLYFFAEDLESYGNYKSLLECMINYDLALRGNFGGVELLIFSSHLLPENSQRWNKLFFLWGVFKAKKVTDAECMPSIMKETCITSLNNVFSDQDLSSSAASGFQNMCSGLSSECLSAPKLYCNVRKSSNSNAQESASVSSDGRNGSPGLELSSLEQGCSGSQTKYAHKLSRDDTISLSSIPISNEQLCKDTQHTNTSLKVLGVPQRWPENWQSCPQESSKPDMECDLWRGGEPYKKKITEISRNVDRSLSSADPGPVNGILLKVNSSEYHMHSLDDKDQMESNCLDLDLSLRAGRKSGEQGLNSAFLGIVDKKNNQGKRSNSVVSNLNNDRRVDKFSASLDLSLALSSYDR</sequence>
<evidence type="ECO:0000313" key="9">
    <source>
        <dbReference type="Proteomes" id="UP001642360"/>
    </source>
</evidence>
<evidence type="ECO:0000256" key="4">
    <source>
        <dbReference type="ARBA" id="ARBA00023015"/>
    </source>
</evidence>
<feature type="compositionally biased region" description="Polar residues" evidence="6">
    <location>
        <begin position="516"/>
        <end position="537"/>
    </location>
</feature>
<dbReference type="InterPro" id="IPR056280">
    <property type="entry name" value="AIPP2-like_SPOC"/>
</dbReference>
<keyword evidence="3" id="KW-0862">Zinc</keyword>
<dbReference type="InterPro" id="IPR001965">
    <property type="entry name" value="Znf_PHD"/>
</dbReference>
<evidence type="ECO:0000313" key="8">
    <source>
        <dbReference type="EMBL" id="CAK9150175.1"/>
    </source>
</evidence>
<protein>
    <recommendedName>
        <fullName evidence="7">Zinc finger PHD-type domain-containing protein</fullName>
    </recommendedName>
</protein>
<dbReference type="EMBL" id="CAUOFW020001989">
    <property type="protein sequence ID" value="CAK9150175.1"/>
    <property type="molecule type" value="Genomic_DNA"/>
</dbReference>
<dbReference type="Pfam" id="PF00628">
    <property type="entry name" value="PHD"/>
    <property type="match status" value="1"/>
</dbReference>
<gene>
    <name evidence="8" type="ORF">ILEXP_LOCUS18285</name>
</gene>
<evidence type="ECO:0000256" key="6">
    <source>
        <dbReference type="SAM" id="MobiDB-lite"/>
    </source>
</evidence>
<keyword evidence="9" id="KW-1185">Reference proteome</keyword>
<name>A0ABC8S040_9AQUA</name>
<dbReference type="PANTHER" id="PTHR33304">
    <property type="match status" value="1"/>
</dbReference>